<sequence length="66" mass="7514">MAILPLWQFLGKTLIVPEKRGIENEHPIVYIRGTSFIVVDLFICAVVPYDSETFRQSNLTYGKGEV</sequence>
<proteinExistence type="predicted"/>
<reference evidence="1 2" key="1">
    <citation type="journal article" date="2016" name="Nat. Commun.">
        <title>Thousands of microbial genomes shed light on interconnected biogeochemical processes in an aquifer system.</title>
        <authorList>
            <person name="Anantharaman K."/>
            <person name="Brown C.T."/>
            <person name="Hug L.A."/>
            <person name="Sharon I."/>
            <person name="Castelle C.J."/>
            <person name="Probst A.J."/>
            <person name="Thomas B.C."/>
            <person name="Singh A."/>
            <person name="Wilkins M.J."/>
            <person name="Karaoz U."/>
            <person name="Brodie E.L."/>
            <person name="Williams K.H."/>
            <person name="Hubbard S.S."/>
            <person name="Banfield J.F."/>
        </authorList>
    </citation>
    <scope>NUCLEOTIDE SEQUENCE [LARGE SCALE GENOMIC DNA]</scope>
</reference>
<dbReference type="AlphaFoldDB" id="A0A1G2EX98"/>
<evidence type="ECO:0000313" key="2">
    <source>
        <dbReference type="Proteomes" id="UP000177486"/>
    </source>
</evidence>
<name>A0A1G2EX98_9BACT</name>
<gene>
    <name evidence="1" type="ORF">A2931_00040</name>
</gene>
<dbReference type="EMBL" id="MHMQ01000029">
    <property type="protein sequence ID" value="OGZ30010.1"/>
    <property type="molecule type" value="Genomic_DNA"/>
</dbReference>
<protein>
    <submittedName>
        <fullName evidence="1">Uncharacterized protein</fullName>
    </submittedName>
</protein>
<accession>A0A1G2EX98</accession>
<evidence type="ECO:0000313" key="1">
    <source>
        <dbReference type="EMBL" id="OGZ30010.1"/>
    </source>
</evidence>
<organism evidence="1 2">
    <name type="scientific">Candidatus Niyogibacteria bacterium RIFCSPLOWO2_01_FULL_45_48</name>
    <dbReference type="NCBI Taxonomy" id="1801724"/>
    <lineage>
        <taxon>Bacteria</taxon>
        <taxon>Candidatus Niyogiibacteriota</taxon>
    </lineage>
</organism>
<dbReference type="Proteomes" id="UP000177486">
    <property type="component" value="Unassembled WGS sequence"/>
</dbReference>
<comment type="caution">
    <text evidence="1">The sequence shown here is derived from an EMBL/GenBank/DDBJ whole genome shotgun (WGS) entry which is preliminary data.</text>
</comment>